<dbReference type="EMBL" id="CP000817">
    <property type="protein sequence ID" value="ACA41729.1"/>
    <property type="molecule type" value="Genomic_DNA"/>
</dbReference>
<name>B1HY14_LYSSC</name>
<dbReference type="Proteomes" id="UP000002164">
    <property type="component" value="Chromosome"/>
</dbReference>
<keyword evidence="1" id="KW-0812">Transmembrane</keyword>
<dbReference type="HOGENOM" id="CLU_212125_0_0_9"/>
<accession>B1HY14</accession>
<feature type="transmembrane region" description="Helical" evidence="1">
    <location>
        <begin position="6"/>
        <end position="29"/>
    </location>
</feature>
<evidence type="ECO:0008006" key="4">
    <source>
        <dbReference type="Google" id="ProtNLM"/>
    </source>
</evidence>
<evidence type="ECO:0000313" key="3">
    <source>
        <dbReference type="Proteomes" id="UP000002164"/>
    </source>
</evidence>
<gene>
    <name evidence="2" type="ordered locus">Bsph_4270</name>
</gene>
<organism evidence="2 3">
    <name type="scientific">Lysinibacillus sphaericus (strain C3-41)</name>
    <dbReference type="NCBI Taxonomy" id="444177"/>
    <lineage>
        <taxon>Bacteria</taxon>
        <taxon>Bacillati</taxon>
        <taxon>Bacillota</taxon>
        <taxon>Bacilli</taxon>
        <taxon>Bacillales</taxon>
        <taxon>Bacillaceae</taxon>
        <taxon>Lysinibacillus</taxon>
    </lineage>
</organism>
<keyword evidence="1" id="KW-0472">Membrane</keyword>
<proteinExistence type="predicted"/>
<evidence type="ECO:0000256" key="1">
    <source>
        <dbReference type="SAM" id="Phobius"/>
    </source>
</evidence>
<dbReference type="KEGG" id="lsp:Bsph_4270"/>
<dbReference type="EnsemblBacteria" id="ACA41729">
    <property type="protein sequence ID" value="ACA41729"/>
    <property type="gene ID" value="Bsph_4270"/>
</dbReference>
<protein>
    <recommendedName>
        <fullName evidence="4">YtzI protein</fullName>
    </recommendedName>
</protein>
<dbReference type="AlphaFoldDB" id="B1HY14"/>
<keyword evidence="1" id="KW-1133">Transmembrane helix</keyword>
<reference evidence="2 3" key="1">
    <citation type="journal article" date="2008" name="J. Bacteriol.">
        <title>Complete genome sequence of the mosquitocidal bacterium Bacillus sphaericus C3-41 and comparison with those of closely related Bacillus species.</title>
        <authorList>
            <person name="Hu X."/>
            <person name="Fan W."/>
            <person name="Han B."/>
            <person name="Liu H."/>
            <person name="Zheng D."/>
            <person name="Li Q."/>
            <person name="Dong W."/>
            <person name="Yan J."/>
            <person name="Gao M."/>
            <person name="Berry C."/>
            <person name="Yuan Z."/>
        </authorList>
    </citation>
    <scope>NUCLEOTIDE SEQUENCE [LARGE SCALE GENOMIC DNA]</scope>
    <source>
        <strain evidence="2 3">C3-41</strain>
    </source>
</reference>
<evidence type="ECO:0000313" key="2">
    <source>
        <dbReference type="EMBL" id="ACA41729.1"/>
    </source>
</evidence>
<sequence>MKAMGVPLPIIVMIAMMMLMFGLSVIFIIKKKNHIFTQTIDAKPEQITSQQEEEQR</sequence>